<dbReference type="EMBL" id="QFPN01000001">
    <property type="protein sequence ID" value="PZQ18933.1"/>
    <property type="molecule type" value="Genomic_DNA"/>
</dbReference>
<protein>
    <recommendedName>
        <fullName evidence="3">DUF3310 domain-containing protein</fullName>
    </recommendedName>
</protein>
<accession>A0A2W5MMM6</accession>
<evidence type="ECO:0008006" key="3">
    <source>
        <dbReference type="Google" id="ProtNLM"/>
    </source>
</evidence>
<sequence length="73" mass="8522">MSDVVNSPSHYKRNGVELADVIDAFDLGRWEAQAAQYLFRARFKDHGAFERQDLLKAQWFIARRIAEIEAREP</sequence>
<dbReference type="Proteomes" id="UP000249577">
    <property type="component" value="Unassembled WGS sequence"/>
</dbReference>
<dbReference type="Pfam" id="PF11753">
    <property type="entry name" value="DUF3310"/>
    <property type="match status" value="1"/>
</dbReference>
<evidence type="ECO:0000313" key="2">
    <source>
        <dbReference type="Proteomes" id="UP000249577"/>
    </source>
</evidence>
<organism evidence="1 2">
    <name type="scientific">Ancylobacter novellus</name>
    <name type="common">Thiobacillus novellus</name>
    <dbReference type="NCBI Taxonomy" id="921"/>
    <lineage>
        <taxon>Bacteria</taxon>
        <taxon>Pseudomonadati</taxon>
        <taxon>Pseudomonadota</taxon>
        <taxon>Alphaproteobacteria</taxon>
        <taxon>Hyphomicrobiales</taxon>
        <taxon>Xanthobacteraceae</taxon>
        <taxon>Ancylobacter</taxon>
    </lineage>
</organism>
<proteinExistence type="predicted"/>
<comment type="caution">
    <text evidence="1">The sequence shown here is derived from an EMBL/GenBank/DDBJ whole genome shotgun (WGS) entry which is preliminary data.</text>
</comment>
<reference evidence="1 2" key="1">
    <citation type="submission" date="2017-08" db="EMBL/GenBank/DDBJ databases">
        <title>Infants hospitalized years apart are colonized by the same room-sourced microbial strains.</title>
        <authorList>
            <person name="Brooks B."/>
            <person name="Olm M.R."/>
            <person name="Firek B.A."/>
            <person name="Baker R."/>
            <person name="Thomas B.C."/>
            <person name="Morowitz M.J."/>
            <person name="Banfield J.F."/>
        </authorList>
    </citation>
    <scope>NUCLEOTIDE SEQUENCE [LARGE SCALE GENOMIC DNA]</scope>
    <source>
        <strain evidence="1">S2_005_003_R2_43</strain>
    </source>
</reference>
<name>A0A2W5MMM6_ANCNO</name>
<dbReference type="InterPro" id="IPR021739">
    <property type="entry name" value="SaV-like"/>
</dbReference>
<evidence type="ECO:0000313" key="1">
    <source>
        <dbReference type="EMBL" id="PZQ18933.1"/>
    </source>
</evidence>
<dbReference type="AlphaFoldDB" id="A0A2W5MMM6"/>
<gene>
    <name evidence="1" type="ORF">DI565_00570</name>
</gene>